<sequence>MSDPFSSQKDENVKKEHQMKNHNISKETSAENSKGKIIIKTYSGSILEYSKRQKLIARSLYISIVISILISVGGFALAIAEIFQPSGKWTAFVSASLGLKIIIIAGLLAGLFFFLLLFYSLAKKGINLVLKITCLKKDYDEKYKGRNNVKIGAGALMLSLFAILIGIVYLIIEEFIVTPTGEGNFLSFLISLSGGQLLIFIGVGLLTINGLLFGLNYLWYNGYYLILRMIGGLEK</sequence>
<feature type="transmembrane region" description="Helical" evidence="2">
    <location>
        <begin position="99"/>
        <end position="122"/>
    </location>
</feature>
<keyword evidence="2" id="KW-1133">Transmembrane helix</keyword>
<keyword evidence="2" id="KW-0812">Transmembrane</keyword>
<accession>A0A0F9JV68</accession>
<feature type="transmembrane region" description="Helical" evidence="2">
    <location>
        <begin position="151"/>
        <end position="172"/>
    </location>
</feature>
<evidence type="ECO:0000313" key="3">
    <source>
        <dbReference type="EMBL" id="KKM73719.1"/>
    </source>
</evidence>
<name>A0A0F9JV68_9ZZZZ</name>
<gene>
    <name evidence="3" type="ORF">LCGC14_1407590</name>
</gene>
<evidence type="ECO:0000256" key="1">
    <source>
        <dbReference type="SAM" id="MobiDB-lite"/>
    </source>
</evidence>
<feature type="region of interest" description="Disordered" evidence="1">
    <location>
        <begin position="1"/>
        <end position="29"/>
    </location>
</feature>
<feature type="transmembrane region" description="Helical" evidence="2">
    <location>
        <begin position="60"/>
        <end position="79"/>
    </location>
</feature>
<organism evidence="3">
    <name type="scientific">marine sediment metagenome</name>
    <dbReference type="NCBI Taxonomy" id="412755"/>
    <lineage>
        <taxon>unclassified sequences</taxon>
        <taxon>metagenomes</taxon>
        <taxon>ecological metagenomes</taxon>
    </lineage>
</organism>
<reference evidence="3" key="1">
    <citation type="journal article" date="2015" name="Nature">
        <title>Complex archaea that bridge the gap between prokaryotes and eukaryotes.</title>
        <authorList>
            <person name="Spang A."/>
            <person name="Saw J.H."/>
            <person name="Jorgensen S.L."/>
            <person name="Zaremba-Niedzwiedzka K."/>
            <person name="Martijn J."/>
            <person name="Lind A.E."/>
            <person name="van Eijk R."/>
            <person name="Schleper C."/>
            <person name="Guy L."/>
            <person name="Ettema T.J."/>
        </authorList>
    </citation>
    <scope>NUCLEOTIDE SEQUENCE</scope>
</reference>
<keyword evidence="2" id="KW-0472">Membrane</keyword>
<evidence type="ECO:0000256" key="2">
    <source>
        <dbReference type="SAM" id="Phobius"/>
    </source>
</evidence>
<protein>
    <submittedName>
        <fullName evidence="3">Uncharacterized protein</fullName>
    </submittedName>
</protein>
<feature type="transmembrane region" description="Helical" evidence="2">
    <location>
        <begin position="197"/>
        <end position="219"/>
    </location>
</feature>
<proteinExistence type="predicted"/>
<comment type="caution">
    <text evidence="3">The sequence shown here is derived from an EMBL/GenBank/DDBJ whole genome shotgun (WGS) entry which is preliminary data.</text>
</comment>
<dbReference type="AlphaFoldDB" id="A0A0F9JV68"/>
<feature type="compositionally biased region" description="Basic and acidic residues" evidence="1">
    <location>
        <begin position="8"/>
        <end position="29"/>
    </location>
</feature>
<dbReference type="EMBL" id="LAZR01009256">
    <property type="protein sequence ID" value="KKM73719.1"/>
    <property type="molecule type" value="Genomic_DNA"/>
</dbReference>